<comment type="caution">
    <text evidence="1">The sequence shown here is derived from an EMBL/GenBank/DDBJ whole genome shotgun (WGS) entry which is preliminary data.</text>
</comment>
<name>A0A565B4Y8_9BRAS</name>
<dbReference type="OrthoDB" id="1088927at2759"/>
<protein>
    <submittedName>
        <fullName evidence="1">Uncharacterized protein</fullName>
    </submittedName>
</protein>
<keyword evidence="2" id="KW-1185">Reference proteome</keyword>
<dbReference type="Proteomes" id="UP000489600">
    <property type="component" value="Unassembled WGS sequence"/>
</dbReference>
<gene>
    <name evidence="1" type="ORF">ANE_LOCUS7092</name>
</gene>
<evidence type="ECO:0000313" key="1">
    <source>
        <dbReference type="EMBL" id="VVA96647.1"/>
    </source>
</evidence>
<sequence length="103" mass="11686">MVGQGLLPESWRQLELSENYMEKKKKNLLINSVGLPHPPPKVKEPGENFAVKLIKFDKNQQDFVLKEIAWIKSTDEVSQRKKLKEIIAKLEAVSGVAVMGPME</sequence>
<dbReference type="AlphaFoldDB" id="A0A565B4Y8"/>
<evidence type="ECO:0000313" key="2">
    <source>
        <dbReference type="Proteomes" id="UP000489600"/>
    </source>
</evidence>
<dbReference type="EMBL" id="CABITT030000003">
    <property type="protein sequence ID" value="VVA96647.1"/>
    <property type="molecule type" value="Genomic_DNA"/>
</dbReference>
<organism evidence="1 2">
    <name type="scientific">Arabis nemorensis</name>
    <dbReference type="NCBI Taxonomy" id="586526"/>
    <lineage>
        <taxon>Eukaryota</taxon>
        <taxon>Viridiplantae</taxon>
        <taxon>Streptophyta</taxon>
        <taxon>Embryophyta</taxon>
        <taxon>Tracheophyta</taxon>
        <taxon>Spermatophyta</taxon>
        <taxon>Magnoliopsida</taxon>
        <taxon>eudicotyledons</taxon>
        <taxon>Gunneridae</taxon>
        <taxon>Pentapetalae</taxon>
        <taxon>rosids</taxon>
        <taxon>malvids</taxon>
        <taxon>Brassicales</taxon>
        <taxon>Brassicaceae</taxon>
        <taxon>Arabideae</taxon>
        <taxon>Arabis</taxon>
    </lineage>
</organism>
<reference evidence="1" key="1">
    <citation type="submission" date="2019-07" db="EMBL/GenBank/DDBJ databases">
        <authorList>
            <person name="Dittberner H."/>
        </authorList>
    </citation>
    <scope>NUCLEOTIDE SEQUENCE [LARGE SCALE GENOMIC DNA]</scope>
</reference>
<proteinExistence type="predicted"/>
<accession>A0A565B4Y8</accession>